<gene>
    <name evidence="3" type="ORF">OLC1_LOCUS21976</name>
</gene>
<reference evidence="3" key="1">
    <citation type="submission" date="2023-03" db="EMBL/GenBank/DDBJ databases">
        <authorList>
            <person name="Julca I."/>
        </authorList>
    </citation>
    <scope>NUCLEOTIDE SEQUENCE</scope>
</reference>
<evidence type="ECO:0000313" key="3">
    <source>
        <dbReference type="EMBL" id="CAI9115442.1"/>
    </source>
</evidence>
<keyword evidence="1" id="KW-0175">Coiled coil</keyword>
<dbReference type="PANTHER" id="PTHR33499:SF43">
    <property type="entry name" value="TRANSPOSASE, PTTA_EN_SPM, PLANT"/>
    <property type="match status" value="1"/>
</dbReference>
<feature type="region of interest" description="Disordered" evidence="2">
    <location>
        <begin position="1"/>
        <end position="40"/>
    </location>
</feature>
<feature type="coiled-coil region" evidence="1">
    <location>
        <begin position="370"/>
        <end position="428"/>
    </location>
</feature>
<name>A0AAV1E6S0_OLDCO</name>
<protein>
    <submittedName>
        <fullName evidence="3">OLC1v1016344C1</fullName>
    </submittedName>
</protein>
<evidence type="ECO:0000256" key="2">
    <source>
        <dbReference type="SAM" id="MobiDB-lite"/>
    </source>
</evidence>
<evidence type="ECO:0000256" key="1">
    <source>
        <dbReference type="SAM" id="Coils"/>
    </source>
</evidence>
<dbReference type="EMBL" id="OX459125">
    <property type="protein sequence ID" value="CAI9115442.1"/>
    <property type="molecule type" value="Genomic_DNA"/>
</dbReference>
<evidence type="ECO:0000313" key="4">
    <source>
        <dbReference type="Proteomes" id="UP001161247"/>
    </source>
</evidence>
<keyword evidence="4" id="KW-1185">Reference proteome</keyword>
<dbReference type="AlphaFoldDB" id="A0AAV1E6S0"/>
<sequence>MSGPGKRKKGVSTTIEDEQNQQRISTGKRVQLPPVSSTHGFNLRDEEISIDLQSTPRISNRNLGDKRLLVLATTLCTNGALPTTESIGNTEDDQNYDENVMEDQFQNDTQQVSKGQTSKGISAKRGPTRNLRLANMKDADKLSLVYFGEEAKCIIGPGAQDFINELGCCVRKMANFTKSNFQTQDEILKDEIIKNASVRFQFEDDPLAKECIHKQLIKMFKTRKYHLHKVFKEHGSKEEALLHVPDGVDVHDWVKICDVFYSNNFKKLCTRNAANRSHLTTTNANGTKSVPRKLEEIRKNEKMHVDCIDAYEQANYSEENGAMNSEESAQTLTLKNLCKTTNLPSSQLYLQVIKRIPCNTRGRSIPKKQVVALEKSRMETKKEKERANEAEREKEQLVEKFAATTEEYKKLEDRQRVNEDRYEALKSQVDQLMLLQNPSQNKVRGPVLPKSGEAIQNELEVLRHEFPAFGKGKKEVEEAQPKARPFGAAKLGSFATSELAKIHAYVLNSCDDIQDYAEHHKKLLEQDDFANIDQRHEQEFPYWFRQLVSEYSYL</sequence>
<feature type="compositionally biased region" description="Basic residues" evidence="2">
    <location>
        <begin position="1"/>
        <end position="10"/>
    </location>
</feature>
<organism evidence="3 4">
    <name type="scientific">Oldenlandia corymbosa var. corymbosa</name>
    <dbReference type="NCBI Taxonomy" id="529605"/>
    <lineage>
        <taxon>Eukaryota</taxon>
        <taxon>Viridiplantae</taxon>
        <taxon>Streptophyta</taxon>
        <taxon>Embryophyta</taxon>
        <taxon>Tracheophyta</taxon>
        <taxon>Spermatophyta</taxon>
        <taxon>Magnoliopsida</taxon>
        <taxon>eudicotyledons</taxon>
        <taxon>Gunneridae</taxon>
        <taxon>Pentapetalae</taxon>
        <taxon>asterids</taxon>
        <taxon>lamiids</taxon>
        <taxon>Gentianales</taxon>
        <taxon>Rubiaceae</taxon>
        <taxon>Rubioideae</taxon>
        <taxon>Spermacoceae</taxon>
        <taxon>Hedyotis-Oldenlandia complex</taxon>
        <taxon>Oldenlandia</taxon>
    </lineage>
</organism>
<dbReference type="PANTHER" id="PTHR33499">
    <property type="entry name" value="OS12G0282400 PROTEIN-RELATED"/>
    <property type="match status" value="1"/>
</dbReference>
<proteinExistence type="predicted"/>
<dbReference type="Proteomes" id="UP001161247">
    <property type="component" value="Chromosome 8"/>
</dbReference>
<accession>A0AAV1E6S0</accession>